<dbReference type="Proteomes" id="UP000253727">
    <property type="component" value="Unassembled WGS sequence"/>
</dbReference>
<evidence type="ECO:0000256" key="1">
    <source>
        <dbReference type="SAM" id="Phobius"/>
    </source>
</evidence>
<evidence type="ECO:0000313" key="2">
    <source>
        <dbReference type="EMBL" id="RDC59540.1"/>
    </source>
</evidence>
<keyword evidence="1" id="KW-0472">Membrane</keyword>
<evidence type="ECO:0000313" key="3">
    <source>
        <dbReference type="Proteomes" id="UP000253727"/>
    </source>
</evidence>
<sequence>MYSQDEINSAIASGALSADAAEQLRAHVVQIRERPVTDEEHFRLVSSFNDIFVAIGAVIMLFAAGAIGQALGRAIAPDPAFPGYDYVSDTAREVWFREDQFSSGIAMAVGAALVACTAWALSEFFTRKRRMALPSIILLLAFVGGVLATFLGISMALTSGMDDSSDRLGALLGSVAALLAAGGAYLHWRRFAVPITVAAGAAAVAGTVVLLIAAAVGEDGPIDTGDLILVLVFLAGLAIFAFAMRWDISDRTRTTRRADVAFWLHLIAAPMIAHPVFYALGVTRGDSIGVGAALGVVAVYVIFGLVALAVDRRALLVSALAYVLFALTILFDRFGAVELNVALTALVIGSALLTLSAFWTPIRARVVAMLPNGLQQKLPISAVTIPT</sequence>
<accession>A0A369Q543</accession>
<feature type="transmembrane region" description="Helical" evidence="1">
    <location>
        <begin position="133"/>
        <end position="156"/>
    </location>
</feature>
<feature type="transmembrane region" description="Helical" evidence="1">
    <location>
        <begin position="287"/>
        <end position="308"/>
    </location>
</feature>
<dbReference type="AlphaFoldDB" id="A0A369Q543"/>
<dbReference type="EMBL" id="QBKA01000002">
    <property type="protein sequence ID" value="RDC59540.1"/>
    <property type="molecule type" value="Genomic_DNA"/>
</dbReference>
<proteinExistence type="predicted"/>
<gene>
    <name evidence="2" type="ORF">HME9302_00730</name>
</gene>
<dbReference type="RefSeq" id="WP_115365881.1">
    <property type="nucleotide sequence ID" value="NZ_QBKA01000002.1"/>
</dbReference>
<feature type="transmembrane region" description="Helical" evidence="1">
    <location>
        <begin position="228"/>
        <end position="248"/>
    </location>
</feature>
<keyword evidence="1" id="KW-1133">Transmembrane helix</keyword>
<feature type="transmembrane region" description="Helical" evidence="1">
    <location>
        <begin position="315"/>
        <end position="335"/>
    </location>
</feature>
<keyword evidence="1" id="KW-0812">Transmembrane</keyword>
<dbReference type="OrthoDB" id="9770600at2"/>
<feature type="transmembrane region" description="Helical" evidence="1">
    <location>
        <begin position="51"/>
        <end position="71"/>
    </location>
</feature>
<evidence type="ECO:0008006" key="4">
    <source>
        <dbReference type="Google" id="ProtNLM"/>
    </source>
</evidence>
<reference evidence="2 3" key="1">
    <citation type="submission" date="2018-04" db="EMBL/GenBank/DDBJ databases">
        <title>Altererythrobacter sp. HME9302 genome sequencing and assembly.</title>
        <authorList>
            <person name="Kang H."/>
            <person name="Kim H."/>
            <person name="Joh K."/>
        </authorList>
    </citation>
    <scope>NUCLEOTIDE SEQUENCE [LARGE SCALE GENOMIC DNA]</scope>
    <source>
        <strain evidence="2 3">HME9302</strain>
    </source>
</reference>
<protein>
    <recommendedName>
        <fullName evidence="4">DUF2157 domain-containing protein</fullName>
    </recommendedName>
</protein>
<name>A0A369Q543_9SPHN</name>
<keyword evidence="3" id="KW-1185">Reference proteome</keyword>
<feature type="transmembrane region" description="Helical" evidence="1">
    <location>
        <begin position="341"/>
        <end position="360"/>
    </location>
</feature>
<comment type="caution">
    <text evidence="2">The sequence shown here is derived from an EMBL/GenBank/DDBJ whole genome shotgun (WGS) entry which is preliminary data.</text>
</comment>
<feature type="transmembrane region" description="Helical" evidence="1">
    <location>
        <begin position="195"/>
        <end position="216"/>
    </location>
</feature>
<feature type="transmembrane region" description="Helical" evidence="1">
    <location>
        <begin position="101"/>
        <end position="121"/>
    </location>
</feature>
<organism evidence="2 3">
    <name type="scientific">Alteripontixanthobacter maritimus</name>
    <dbReference type="NCBI Taxonomy" id="2161824"/>
    <lineage>
        <taxon>Bacteria</taxon>
        <taxon>Pseudomonadati</taxon>
        <taxon>Pseudomonadota</taxon>
        <taxon>Alphaproteobacteria</taxon>
        <taxon>Sphingomonadales</taxon>
        <taxon>Erythrobacteraceae</taxon>
        <taxon>Alteripontixanthobacter</taxon>
    </lineage>
</organism>
<feature type="transmembrane region" description="Helical" evidence="1">
    <location>
        <begin position="260"/>
        <end position="281"/>
    </location>
</feature>
<feature type="transmembrane region" description="Helical" evidence="1">
    <location>
        <begin position="168"/>
        <end position="188"/>
    </location>
</feature>